<evidence type="ECO:0000313" key="2">
    <source>
        <dbReference type="EMBL" id="KZS18544.1"/>
    </source>
</evidence>
<sequence>MQRIRRKDGRNHALRKKKKKNHTRHHAKKNKTKTYFACSKTNGQTNGTKTHTTILYVKTLSFSAFTSGEGDESIIRQSSFILTRTQTRNHKTKNKNNDKMLMVSVDDGGRVVKLLQRPANDSNWTDQRPLPTSQEDTITRSFI</sequence>
<protein>
    <submittedName>
        <fullName evidence="2">Uncharacterized protein</fullName>
    </submittedName>
</protein>
<proteinExistence type="predicted"/>
<comment type="caution">
    <text evidence="2">The sequence shown here is derived from an EMBL/GenBank/DDBJ whole genome shotgun (WGS) entry which is preliminary data.</text>
</comment>
<reference evidence="2 3" key="1">
    <citation type="submission" date="2016-03" db="EMBL/GenBank/DDBJ databases">
        <title>EvidentialGene: Evidence-directed Construction of Genes on Genomes.</title>
        <authorList>
            <person name="Gilbert D.G."/>
            <person name="Choi J.-H."/>
            <person name="Mockaitis K."/>
            <person name="Colbourne J."/>
            <person name="Pfrender M."/>
        </authorList>
    </citation>
    <scope>NUCLEOTIDE SEQUENCE [LARGE SCALE GENOMIC DNA]</scope>
    <source>
        <strain evidence="2 3">Xinb3</strain>
        <tissue evidence="2">Complete organism</tissue>
    </source>
</reference>
<keyword evidence="3" id="KW-1185">Reference proteome</keyword>
<dbReference type="EMBL" id="LRGB01000512">
    <property type="protein sequence ID" value="KZS18544.1"/>
    <property type="molecule type" value="Genomic_DNA"/>
</dbReference>
<feature type="compositionally biased region" description="Polar residues" evidence="1">
    <location>
        <begin position="119"/>
        <end position="143"/>
    </location>
</feature>
<feature type="region of interest" description="Disordered" evidence="1">
    <location>
        <begin position="118"/>
        <end position="143"/>
    </location>
</feature>
<dbReference type="Proteomes" id="UP000076858">
    <property type="component" value="Unassembled WGS sequence"/>
</dbReference>
<evidence type="ECO:0000313" key="3">
    <source>
        <dbReference type="Proteomes" id="UP000076858"/>
    </source>
</evidence>
<dbReference type="AlphaFoldDB" id="A0A162P5P7"/>
<organism evidence="2 3">
    <name type="scientific">Daphnia magna</name>
    <dbReference type="NCBI Taxonomy" id="35525"/>
    <lineage>
        <taxon>Eukaryota</taxon>
        <taxon>Metazoa</taxon>
        <taxon>Ecdysozoa</taxon>
        <taxon>Arthropoda</taxon>
        <taxon>Crustacea</taxon>
        <taxon>Branchiopoda</taxon>
        <taxon>Diplostraca</taxon>
        <taxon>Cladocera</taxon>
        <taxon>Anomopoda</taxon>
        <taxon>Daphniidae</taxon>
        <taxon>Daphnia</taxon>
    </lineage>
</organism>
<accession>A0A162P5P7</accession>
<gene>
    <name evidence="2" type="ORF">APZ42_015071</name>
</gene>
<name>A0A162P5P7_9CRUS</name>
<feature type="region of interest" description="Disordered" evidence="1">
    <location>
        <begin position="1"/>
        <end position="32"/>
    </location>
</feature>
<evidence type="ECO:0000256" key="1">
    <source>
        <dbReference type="SAM" id="MobiDB-lite"/>
    </source>
</evidence>